<accession>A0A6J6DY82</accession>
<protein>
    <submittedName>
        <fullName evidence="1">Unannotated protein</fullName>
    </submittedName>
</protein>
<proteinExistence type="predicted"/>
<sequence length="133" mass="13956">MTEPSRRGSGRAFLAALAFLLPIGVAVGVVVAVAGHSSSSSVATDGRLWSFVVPAGTKDRMDKGLLTEDVLPEQLTVSVGDTVLIENEDSVVHSFGPFTVRPGESQKMTFSEPGYYFGVCTAGPHETITITVA</sequence>
<evidence type="ECO:0000313" key="1">
    <source>
        <dbReference type="EMBL" id="CAB4568144.1"/>
    </source>
</evidence>
<dbReference type="EMBL" id="CAEZTS010000010">
    <property type="protein sequence ID" value="CAB4568144.1"/>
    <property type="molecule type" value="Genomic_DNA"/>
</dbReference>
<organism evidence="1">
    <name type="scientific">freshwater metagenome</name>
    <dbReference type="NCBI Taxonomy" id="449393"/>
    <lineage>
        <taxon>unclassified sequences</taxon>
        <taxon>metagenomes</taxon>
        <taxon>ecological metagenomes</taxon>
    </lineage>
</organism>
<dbReference type="AlphaFoldDB" id="A0A6J6DY82"/>
<dbReference type="Gene3D" id="2.60.40.420">
    <property type="entry name" value="Cupredoxins - blue copper proteins"/>
    <property type="match status" value="1"/>
</dbReference>
<name>A0A6J6DY82_9ZZZZ</name>
<dbReference type="SUPFAM" id="SSF49503">
    <property type="entry name" value="Cupredoxins"/>
    <property type="match status" value="1"/>
</dbReference>
<dbReference type="InterPro" id="IPR008972">
    <property type="entry name" value="Cupredoxin"/>
</dbReference>
<gene>
    <name evidence="1" type="ORF">UFOPK1722_00205</name>
</gene>
<reference evidence="1" key="1">
    <citation type="submission" date="2020-05" db="EMBL/GenBank/DDBJ databases">
        <authorList>
            <person name="Chiriac C."/>
            <person name="Salcher M."/>
            <person name="Ghai R."/>
            <person name="Kavagutti S V."/>
        </authorList>
    </citation>
    <scope>NUCLEOTIDE SEQUENCE</scope>
</reference>